<evidence type="ECO:0000313" key="3">
    <source>
        <dbReference type="EMBL" id="EXJ86695.1"/>
    </source>
</evidence>
<dbReference type="HOGENOM" id="CLU_006632_1_1_1"/>
<protein>
    <recommendedName>
        <fullName evidence="2">Xylanolytic transcriptional activator regulatory domain-containing protein</fullName>
    </recommendedName>
</protein>
<dbReference type="PANTHER" id="PTHR31668:SF4">
    <property type="entry name" value="TRANSCRIPTIONAL ACTIVATOR PROTEIN DAL81"/>
    <property type="match status" value="1"/>
</dbReference>
<reference evidence="3 4" key="1">
    <citation type="submission" date="2013-03" db="EMBL/GenBank/DDBJ databases">
        <title>The Genome Sequence of Capronia epimyces CBS 606.96.</title>
        <authorList>
            <consortium name="The Broad Institute Genomics Platform"/>
            <person name="Cuomo C."/>
            <person name="de Hoog S."/>
            <person name="Gorbushina A."/>
            <person name="Walker B."/>
            <person name="Young S.K."/>
            <person name="Zeng Q."/>
            <person name="Gargeya S."/>
            <person name="Fitzgerald M."/>
            <person name="Haas B."/>
            <person name="Abouelleil A."/>
            <person name="Allen A.W."/>
            <person name="Alvarado L."/>
            <person name="Arachchi H.M."/>
            <person name="Berlin A.M."/>
            <person name="Chapman S.B."/>
            <person name="Gainer-Dewar J."/>
            <person name="Goldberg J."/>
            <person name="Griggs A."/>
            <person name="Gujja S."/>
            <person name="Hansen M."/>
            <person name="Howarth C."/>
            <person name="Imamovic A."/>
            <person name="Ireland A."/>
            <person name="Larimer J."/>
            <person name="McCowan C."/>
            <person name="Murphy C."/>
            <person name="Pearson M."/>
            <person name="Poon T.W."/>
            <person name="Priest M."/>
            <person name="Roberts A."/>
            <person name="Saif S."/>
            <person name="Shea T."/>
            <person name="Sisk P."/>
            <person name="Sykes S."/>
            <person name="Wortman J."/>
            <person name="Nusbaum C."/>
            <person name="Birren B."/>
        </authorList>
    </citation>
    <scope>NUCLEOTIDE SEQUENCE [LARGE SCALE GENOMIC DNA]</scope>
    <source>
        <strain evidence="3 4">CBS 606.96</strain>
    </source>
</reference>
<gene>
    <name evidence="3" type="ORF">A1O3_03648</name>
</gene>
<dbReference type="GO" id="GO:0003677">
    <property type="term" value="F:DNA binding"/>
    <property type="evidence" value="ECO:0007669"/>
    <property type="project" value="InterPro"/>
</dbReference>
<dbReference type="GO" id="GO:0006351">
    <property type="term" value="P:DNA-templated transcription"/>
    <property type="evidence" value="ECO:0007669"/>
    <property type="project" value="InterPro"/>
</dbReference>
<feature type="domain" description="Xylanolytic transcriptional activator regulatory" evidence="2">
    <location>
        <begin position="82"/>
        <end position="324"/>
    </location>
</feature>
<dbReference type="AlphaFoldDB" id="W9YAK8"/>
<keyword evidence="4" id="KW-1185">Reference proteome</keyword>
<dbReference type="Pfam" id="PF04082">
    <property type="entry name" value="Fungal_trans"/>
    <property type="match status" value="1"/>
</dbReference>
<sequence length="534" mass="61195">MTKTLGMLNNHHCQHISPASSFTPALTGFREANGHGQRIRWVSPNDAFLLVPDMGTPAYSEQRADVEAVEALVRPYIRTLHDIYFRIVYPTFPVLHRPVWIEKYGRSPFEFAPASLAVVYLLATQYWSYEPSLHGKPMPDVAKLEALARKCLQEAIRYRPKLSTIQAGLQLLQYSPTDSEELTLQLVNAGHRIGLHLDATDWDIPDWEKTLRKRLSWALYSQDKWHAFETGKPFLINNANWEVQRITEQDFPEQSEYEQEGSSDVEKGRLLFCQQVYLSEILGDILEDILSMRATTEVACAGEHGLELLLQKTKPLQARLRQWFTDISVHLSMDPTTVNKLSSVGSLRLAYVATEMSLHRQILLTLPNCIDGPLTEVCRKSAGERFQFAINLVESLKPNHLVSFWYSMTAHNLVLAGEFGCYLYLTETRFEQRQLYLSQLRQYRWLLTMNNSGSAYIRQALNSLEVHFRYLLDSQNRGDDDTFPVVNSDQVVYPSGDDTVAVGEDELCSTWDDWMHESTFMAPGEPEWSSPRHV</sequence>
<dbReference type="InterPro" id="IPR007219">
    <property type="entry name" value="XnlR_reg_dom"/>
</dbReference>
<dbReference type="GO" id="GO:0001080">
    <property type="term" value="P:nitrogen catabolite activation of transcription from RNA polymerase II promoter"/>
    <property type="evidence" value="ECO:0007669"/>
    <property type="project" value="TreeGrafter"/>
</dbReference>
<evidence type="ECO:0000259" key="2">
    <source>
        <dbReference type="Pfam" id="PF04082"/>
    </source>
</evidence>
<dbReference type="RefSeq" id="XP_007731974.1">
    <property type="nucleotide sequence ID" value="XM_007733784.1"/>
</dbReference>
<dbReference type="CDD" id="cd12148">
    <property type="entry name" value="fungal_TF_MHR"/>
    <property type="match status" value="1"/>
</dbReference>
<dbReference type="PANTHER" id="PTHR31668">
    <property type="entry name" value="GLUCOSE TRANSPORT TRANSCRIPTION REGULATOR RGT1-RELATED-RELATED"/>
    <property type="match status" value="1"/>
</dbReference>
<proteinExistence type="predicted"/>
<name>W9YAK8_9EURO</name>
<dbReference type="GeneID" id="19167774"/>
<dbReference type="GO" id="GO:0008270">
    <property type="term" value="F:zinc ion binding"/>
    <property type="evidence" value="ECO:0007669"/>
    <property type="project" value="InterPro"/>
</dbReference>
<dbReference type="EMBL" id="AMGY01000003">
    <property type="protein sequence ID" value="EXJ86695.1"/>
    <property type="molecule type" value="Genomic_DNA"/>
</dbReference>
<dbReference type="OrthoDB" id="3034343at2759"/>
<evidence type="ECO:0000256" key="1">
    <source>
        <dbReference type="ARBA" id="ARBA00023242"/>
    </source>
</evidence>
<dbReference type="GO" id="GO:0005634">
    <property type="term" value="C:nucleus"/>
    <property type="evidence" value="ECO:0007669"/>
    <property type="project" value="TreeGrafter"/>
</dbReference>
<comment type="caution">
    <text evidence="3">The sequence shown here is derived from an EMBL/GenBank/DDBJ whole genome shotgun (WGS) entry which is preliminary data.</text>
</comment>
<dbReference type="eggNOG" id="ENOG502QQXX">
    <property type="taxonomic scope" value="Eukaryota"/>
</dbReference>
<dbReference type="Proteomes" id="UP000019478">
    <property type="component" value="Unassembled WGS sequence"/>
</dbReference>
<keyword evidence="1" id="KW-0539">Nucleus</keyword>
<evidence type="ECO:0000313" key="4">
    <source>
        <dbReference type="Proteomes" id="UP000019478"/>
    </source>
</evidence>
<dbReference type="InterPro" id="IPR050797">
    <property type="entry name" value="Carb_Metab_Trans_Reg"/>
</dbReference>
<accession>W9YAK8</accession>
<organism evidence="3 4">
    <name type="scientific">Capronia epimyces CBS 606.96</name>
    <dbReference type="NCBI Taxonomy" id="1182542"/>
    <lineage>
        <taxon>Eukaryota</taxon>
        <taxon>Fungi</taxon>
        <taxon>Dikarya</taxon>
        <taxon>Ascomycota</taxon>
        <taxon>Pezizomycotina</taxon>
        <taxon>Eurotiomycetes</taxon>
        <taxon>Chaetothyriomycetidae</taxon>
        <taxon>Chaetothyriales</taxon>
        <taxon>Herpotrichiellaceae</taxon>
        <taxon>Capronia</taxon>
    </lineage>
</organism>